<dbReference type="EMBL" id="CAJVCH010331196">
    <property type="protein sequence ID" value="CAG7787066.1"/>
    <property type="molecule type" value="Genomic_DNA"/>
</dbReference>
<proteinExistence type="predicted"/>
<dbReference type="Proteomes" id="UP000708208">
    <property type="component" value="Unassembled WGS sequence"/>
</dbReference>
<protein>
    <submittedName>
        <fullName evidence="1">Uncharacterized protein</fullName>
    </submittedName>
</protein>
<reference evidence="1" key="1">
    <citation type="submission" date="2021-06" db="EMBL/GenBank/DDBJ databases">
        <authorList>
            <person name="Hodson N. C."/>
            <person name="Mongue J. A."/>
            <person name="Jaron S. K."/>
        </authorList>
    </citation>
    <scope>NUCLEOTIDE SEQUENCE</scope>
</reference>
<gene>
    <name evidence="1" type="ORF">AFUS01_LOCUS25593</name>
</gene>
<keyword evidence="2" id="KW-1185">Reference proteome</keyword>
<evidence type="ECO:0000313" key="1">
    <source>
        <dbReference type="EMBL" id="CAG7787066.1"/>
    </source>
</evidence>
<organism evidence="1 2">
    <name type="scientific">Allacma fusca</name>
    <dbReference type="NCBI Taxonomy" id="39272"/>
    <lineage>
        <taxon>Eukaryota</taxon>
        <taxon>Metazoa</taxon>
        <taxon>Ecdysozoa</taxon>
        <taxon>Arthropoda</taxon>
        <taxon>Hexapoda</taxon>
        <taxon>Collembola</taxon>
        <taxon>Symphypleona</taxon>
        <taxon>Sminthuridae</taxon>
        <taxon>Allacma</taxon>
    </lineage>
</organism>
<dbReference type="AlphaFoldDB" id="A0A8J2KC06"/>
<sequence>MKISNYSEFYVDLEVERASLEDMKSFISRIWSPENLDSNIHILYSMGIVGVFQPIVHLSYRWYPLLRSLPRTLDFNH</sequence>
<accession>A0A8J2KC06</accession>
<comment type="caution">
    <text evidence="1">The sequence shown here is derived from an EMBL/GenBank/DDBJ whole genome shotgun (WGS) entry which is preliminary data.</text>
</comment>
<evidence type="ECO:0000313" key="2">
    <source>
        <dbReference type="Proteomes" id="UP000708208"/>
    </source>
</evidence>
<name>A0A8J2KC06_9HEXA</name>